<dbReference type="SUPFAM" id="SSF56925">
    <property type="entry name" value="OMPA-like"/>
    <property type="match status" value="1"/>
</dbReference>
<dbReference type="Gene3D" id="2.40.160.20">
    <property type="match status" value="1"/>
</dbReference>
<evidence type="ECO:0000313" key="14">
    <source>
        <dbReference type="Proteomes" id="UP000321567"/>
    </source>
</evidence>
<feature type="domain" description="OmpA-like" evidence="12">
    <location>
        <begin position="221"/>
        <end position="335"/>
    </location>
</feature>
<accession>A0A512H4E3</accession>
<dbReference type="InterPro" id="IPR050330">
    <property type="entry name" value="Bact_OuterMem_StrucFunc"/>
</dbReference>
<dbReference type="InterPro" id="IPR006665">
    <property type="entry name" value="OmpA-like"/>
</dbReference>
<evidence type="ECO:0000256" key="1">
    <source>
        <dbReference type="ARBA" id="ARBA00004571"/>
    </source>
</evidence>
<keyword evidence="6" id="KW-0406">Ion transport</keyword>
<keyword evidence="9" id="KW-0998">Cell outer membrane</keyword>
<dbReference type="GO" id="GO:0009279">
    <property type="term" value="C:cell outer membrane"/>
    <property type="evidence" value="ECO:0007669"/>
    <property type="project" value="UniProtKB-SubCell"/>
</dbReference>
<gene>
    <name evidence="13" type="ORF">ROR02_04190</name>
</gene>
<keyword evidence="4" id="KW-0812">Transmembrane</keyword>
<dbReference type="GO" id="GO:0006811">
    <property type="term" value="P:monoatomic ion transport"/>
    <property type="evidence" value="ECO:0007669"/>
    <property type="project" value="UniProtKB-KW"/>
</dbReference>
<evidence type="ECO:0000256" key="9">
    <source>
        <dbReference type="ARBA" id="ARBA00023237"/>
    </source>
</evidence>
<keyword evidence="14" id="KW-1185">Reference proteome</keyword>
<dbReference type="GO" id="GO:0046930">
    <property type="term" value="C:pore complex"/>
    <property type="evidence" value="ECO:0007669"/>
    <property type="project" value="UniProtKB-KW"/>
</dbReference>
<evidence type="ECO:0000256" key="6">
    <source>
        <dbReference type="ARBA" id="ARBA00023065"/>
    </source>
</evidence>
<protein>
    <submittedName>
        <fullName evidence="13">Membrane protein</fullName>
    </submittedName>
</protein>
<keyword evidence="2" id="KW-0813">Transport</keyword>
<evidence type="ECO:0000313" key="13">
    <source>
        <dbReference type="EMBL" id="GEO80288.1"/>
    </source>
</evidence>
<dbReference type="EMBL" id="BJZO01000007">
    <property type="protein sequence ID" value="GEO80288.1"/>
    <property type="molecule type" value="Genomic_DNA"/>
</dbReference>
<dbReference type="PANTHER" id="PTHR30329">
    <property type="entry name" value="STATOR ELEMENT OF FLAGELLAR MOTOR COMPLEX"/>
    <property type="match status" value="1"/>
</dbReference>
<dbReference type="Proteomes" id="UP000321567">
    <property type="component" value="Unassembled WGS sequence"/>
</dbReference>
<evidence type="ECO:0000256" key="8">
    <source>
        <dbReference type="ARBA" id="ARBA00023136"/>
    </source>
</evidence>
<dbReference type="PRINTS" id="PR01021">
    <property type="entry name" value="OMPADOMAIN"/>
</dbReference>
<keyword evidence="3" id="KW-1134">Transmembrane beta strand</keyword>
<comment type="caution">
    <text evidence="13">The sequence shown here is derived from an EMBL/GenBank/DDBJ whole genome shotgun (WGS) entry which is preliminary data.</text>
</comment>
<sequence length="335" mass="35447">MTKTIFRVALVGAMAALPLAAQAQTPQGPYVALQGGVNFNIDRELSVGGVDADVETDLGYAAGGTAGYAFGGGPRVELEATWRRNNIDNIGPLSNDGDLSSVALMVNALYDIPTGTKFYPYVGAGIGWVIGMMDSDIADGTSGAFGYQGIAGVGYNITDNVGMTLDYRFLGTTGMKFDAVADRDSDYDNYLNHTVMLGLRYSFGTPAPKPAPMPVQPVVEQKVVEVPESYLVFFDFDSTAITPEAAGIISTAASNAKAKGTSTIEVTGHADRSGSPEYNMRLSTRRAESVMAELGRNGIPRSQVAVFAKGEADPLVPTPDGVREPQNRRVVIILK</sequence>
<dbReference type="InterPro" id="IPR036737">
    <property type="entry name" value="OmpA-like_sf"/>
</dbReference>
<evidence type="ECO:0000256" key="11">
    <source>
        <dbReference type="SAM" id="SignalP"/>
    </source>
</evidence>
<evidence type="ECO:0000256" key="2">
    <source>
        <dbReference type="ARBA" id="ARBA00022448"/>
    </source>
</evidence>
<organism evidence="13 14">
    <name type="scientific">Pararhodospirillum oryzae</name>
    <dbReference type="NCBI Taxonomy" id="478448"/>
    <lineage>
        <taxon>Bacteria</taxon>
        <taxon>Pseudomonadati</taxon>
        <taxon>Pseudomonadota</taxon>
        <taxon>Alphaproteobacteria</taxon>
        <taxon>Rhodospirillales</taxon>
        <taxon>Rhodospirillaceae</taxon>
        <taxon>Pararhodospirillum</taxon>
    </lineage>
</organism>
<keyword evidence="5 11" id="KW-0732">Signal</keyword>
<evidence type="ECO:0000259" key="12">
    <source>
        <dbReference type="PROSITE" id="PS51123"/>
    </source>
</evidence>
<dbReference type="SUPFAM" id="SSF103088">
    <property type="entry name" value="OmpA-like"/>
    <property type="match status" value="1"/>
</dbReference>
<dbReference type="GO" id="GO:0015288">
    <property type="term" value="F:porin activity"/>
    <property type="evidence" value="ECO:0007669"/>
    <property type="project" value="UniProtKB-KW"/>
</dbReference>
<keyword evidence="7" id="KW-0626">Porin</keyword>
<dbReference type="CDD" id="cd07185">
    <property type="entry name" value="OmpA_C-like"/>
    <property type="match status" value="1"/>
</dbReference>
<dbReference type="PROSITE" id="PS51123">
    <property type="entry name" value="OMPA_2"/>
    <property type="match status" value="1"/>
</dbReference>
<evidence type="ECO:0000256" key="3">
    <source>
        <dbReference type="ARBA" id="ARBA00022452"/>
    </source>
</evidence>
<dbReference type="InterPro" id="IPR006664">
    <property type="entry name" value="OMP_bac"/>
</dbReference>
<dbReference type="AlphaFoldDB" id="A0A512H4E3"/>
<evidence type="ECO:0000256" key="5">
    <source>
        <dbReference type="ARBA" id="ARBA00022729"/>
    </source>
</evidence>
<evidence type="ECO:0000256" key="10">
    <source>
        <dbReference type="PROSITE-ProRule" id="PRU00473"/>
    </source>
</evidence>
<dbReference type="Pfam" id="PF13505">
    <property type="entry name" value="OMP_b-brl"/>
    <property type="match status" value="1"/>
</dbReference>
<dbReference type="Gene3D" id="3.30.1330.60">
    <property type="entry name" value="OmpA-like domain"/>
    <property type="match status" value="1"/>
</dbReference>
<comment type="subcellular location">
    <subcellularLocation>
        <location evidence="1">Cell outer membrane</location>
        <topology evidence="1">Multi-pass membrane protein</topology>
    </subcellularLocation>
</comment>
<dbReference type="PANTHER" id="PTHR30329:SF21">
    <property type="entry name" value="LIPOPROTEIN YIAD-RELATED"/>
    <property type="match status" value="1"/>
</dbReference>
<dbReference type="Pfam" id="PF00691">
    <property type="entry name" value="OmpA"/>
    <property type="match status" value="1"/>
</dbReference>
<dbReference type="RefSeq" id="WP_147162353.1">
    <property type="nucleotide sequence ID" value="NZ_BJZO01000007.1"/>
</dbReference>
<dbReference type="InterPro" id="IPR027385">
    <property type="entry name" value="Beta-barrel_OMP"/>
</dbReference>
<evidence type="ECO:0000256" key="7">
    <source>
        <dbReference type="ARBA" id="ARBA00023114"/>
    </source>
</evidence>
<dbReference type="OrthoDB" id="189250at2"/>
<name>A0A512H4E3_9PROT</name>
<feature type="chain" id="PRO_5021917716" evidence="11">
    <location>
        <begin position="24"/>
        <end position="335"/>
    </location>
</feature>
<proteinExistence type="predicted"/>
<feature type="signal peptide" evidence="11">
    <location>
        <begin position="1"/>
        <end position="23"/>
    </location>
</feature>
<dbReference type="InterPro" id="IPR011250">
    <property type="entry name" value="OMP/PagP_B-barrel"/>
</dbReference>
<keyword evidence="8 10" id="KW-0472">Membrane</keyword>
<reference evidence="13 14" key="1">
    <citation type="submission" date="2019-07" db="EMBL/GenBank/DDBJ databases">
        <title>Whole genome shotgun sequence of Rhodospirillum oryzae NBRC 107573.</title>
        <authorList>
            <person name="Hosoyama A."/>
            <person name="Uohara A."/>
            <person name="Ohji S."/>
            <person name="Ichikawa N."/>
        </authorList>
    </citation>
    <scope>NUCLEOTIDE SEQUENCE [LARGE SCALE GENOMIC DNA]</scope>
    <source>
        <strain evidence="13 14">NBRC 107573</strain>
    </source>
</reference>
<evidence type="ECO:0000256" key="4">
    <source>
        <dbReference type="ARBA" id="ARBA00022692"/>
    </source>
</evidence>